<evidence type="ECO:0000259" key="2">
    <source>
        <dbReference type="Pfam" id="PF00561"/>
    </source>
</evidence>
<dbReference type="OrthoDB" id="5431692at2"/>
<dbReference type="InterPro" id="IPR051340">
    <property type="entry name" value="Haloalkane_dehalogenase"/>
</dbReference>
<proteinExistence type="predicted"/>
<dbReference type="Pfam" id="PF00561">
    <property type="entry name" value="Abhydrolase_1"/>
    <property type="match status" value="1"/>
</dbReference>
<gene>
    <name evidence="3" type="ORF">AO501_30050</name>
</gene>
<dbReference type="RefSeq" id="WP_044544037.1">
    <property type="nucleotide sequence ID" value="NZ_LKTM01000373.1"/>
</dbReference>
<reference evidence="3 4" key="1">
    <citation type="submission" date="2015-10" db="EMBL/GenBank/DDBJ databases">
        <title>Mycobacterium gordonae draft genome assembly.</title>
        <authorList>
            <person name="Ustinova V."/>
            <person name="Smirnova T."/>
            <person name="Blagodatskikh K."/>
            <person name="Varlamov D."/>
            <person name="Larionova E."/>
            <person name="Chernousova L."/>
        </authorList>
    </citation>
    <scope>NUCLEOTIDE SEQUENCE [LARGE SCALE GENOMIC DNA]</scope>
    <source>
        <strain evidence="3 4">CTRI 14-8773</strain>
    </source>
</reference>
<protein>
    <recommendedName>
        <fullName evidence="2">AB hydrolase-1 domain-containing protein</fullName>
    </recommendedName>
</protein>
<dbReference type="EMBL" id="LKTM01000373">
    <property type="protein sequence ID" value="KQH75486.1"/>
    <property type="molecule type" value="Genomic_DNA"/>
</dbReference>
<dbReference type="PANTHER" id="PTHR42977:SF3">
    <property type="entry name" value="AB HYDROLASE-1 DOMAIN-CONTAINING PROTEIN"/>
    <property type="match status" value="1"/>
</dbReference>
<dbReference type="Gene3D" id="3.40.50.1820">
    <property type="entry name" value="alpha/beta hydrolase"/>
    <property type="match status" value="1"/>
</dbReference>
<sequence length="283" mass="31918">MPAIRHHSLTIDHLHVFVREAGDRDRPTLVLLPGYPSSTRAYVRLIDRLAEQWHTVAIDYPGFGQSDPLPQSPTFDRLAEVTGKTIDALAIKDYAIYMFDFGAPVGFRIALEHDQRVAAIITQNANAYTDGFGPGVAALANWWEDRDAGQPAVDEFVSLPGTQMQWQAGARDPEHIDPAHAFDDQRVLDLPGRADYMKALLWDYQNNPPRYPHWQAWLRERQPALLAIWGQNDPFFIPAGAQAYKNDVPDATVVLLDTGHFALEEEADTITEHIHELMRKAFT</sequence>
<evidence type="ECO:0000313" key="4">
    <source>
        <dbReference type="Proteomes" id="UP000051677"/>
    </source>
</evidence>
<evidence type="ECO:0000256" key="1">
    <source>
        <dbReference type="ARBA" id="ARBA00022801"/>
    </source>
</evidence>
<dbReference type="InterPro" id="IPR000073">
    <property type="entry name" value="AB_hydrolase_1"/>
</dbReference>
<accession>A0A0Q2QTX3</accession>
<name>A0A0Q2QTX3_MYCGO</name>
<keyword evidence="1" id="KW-0378">Hydrolase</keyword>
<dbReference type="Proteomes" id="UP000051677">
    <property type="component" value="Unassembled WGS sequence"/>
</dbReference>
<organism evidence="3 4">
    <name type="scientific">Mycobacterium gordonae</name>
    <dbReference type="NCBI Taxonomy" id="1778"/>
    <lineage>
        <taxon>Bacteria</taxon>
        <taxon>Bacillati</taxon>
        <taxon>Actinomycetota</taxon>
        <taxon>Actinomycetes</taxon>
        <taxon>Mycobacteriales</taxon>
        <taxon>Mycobacteriaceae</taxon>
        <taxon>Mycobacterium</taxon>
    </lineage>
</organism>
<dbReference type="PANTHER" id="PTHR42977">
    <property type="entry name" value="HYDROLASE-RELATED"/>
    <property type="match status" value="1"/>
</dbReference>
<dbReference type="InterPro" id="IPR029058">
    <property type="entry name" value="AB_hydrolase_fold"/>
</dbReference>
<evidence type="ECO:0000313" key="3">
    <source>
        <dbReference type="EMBL" id="KQH75486.1"/>
    </source>
</evidence>
<dbReference type="AlphaFoldDB" id="A0A0Q2QTX3"/>
<dbReference type="GO" id="GO:0004301">
    <property type="term" value="F:epoxide hydrolase activity"/>
    <property type="evidence" value="ECO:0007669"/>
    <property type="project" value="TreeGrafter"/>
</dbReference>
<dbReference type="SUPFAM" id="SSF53474">
    <property type="entry name" value="alpha/beta-Hydrolases"/>
    <property type="match status" value="1"/>
</dbReference>
<comment type="caution">
    <text evidence="3">The sequence shown here is derived from an EMBL/GenBank/DDBJ whole genome shotgun (WGS) entry which is preliminary data.</text>
</comment>
<feature type="domain" description="AB hydrolase-1" evidence="2">
    <location>
        <begin position="27"/>
        <end position="266"/>
    </location>
</feature>